<keyword evidence="4 7" id="KW-0472">Membrane</keyword>
<feature type="compositionally biased region" description="Basic and acidic residues" evidence="6">
    <location>
        <begin position="314"/>
        <end position="332"/>
    </location>
</feature>
<evidence type="ECO:0000313" key="10">
    <source>
        <dbReference type="Proteomes" id="UP000824998"/>
    </source>
</evidence>
<feature type="region of interest" description="Disordered" evidence="6">
    <location>
        <begin position="314"/>
        <end position="342"/>
    </location>
</feature>
<gene>
    <name evidence="9" type="ORF">BJ875DRAFT_483215</name>
</gene>
<comment type="caution">
    <text evidence="9">The sequence shown here is derived from an EMBL/GenBank/DDBJ whole genome shotgun (WGS) entry which is preliminary data.</text>
</comment>
<evidence type="ECO:0000313" key="9">
    <source>
        <dbReference type="EMBL" id="KAG9235488.1"/>
    </source>
</evidence>
<evidence type="ECO:0000256" key="3">
    <source>
        <dbReference type="ARBA" id="ARBA00022989"/>
    </source>
</evidence>
<feature type="transmembrane region" description="Helical" evidence="7">
    <location>
        <begin position="67"/>
        <end position="90"/>
    </location>
</feature>
<keyword evidence="10" id="KW-1185">Reference proteome</keyword>
<dbReference type="PANTHER" id="PTHR33048:SF158">
    <property type="entry name" value="MEMBRANE PROTEIN PTH11-LIKE, PUTATIVE-RELATED"/>
    <property type="match status" value="1"/>
</dbReference>
<feature type="transmembrane region" description="Helical" evidence="7">
    <location>
        <begin position="149"/>
        <end position="172"/>
    </location>
</feature>
<protein>
    <recommendedName>
        <fullName evidence="8">Rhodopsin domain-containing protein</fullName>
    </recommendedName>
</protein>
<evidence type="ECO:0000256" key="2">
    <source>
        <dbReference type="ARBA" id="ARBA00022692"/>
    </source>
</evidence>
<comment type="similarity">
    <text evidence="5">Belongs to the SAT4 family.</text>
</comment>
<feature type="transmembrane region" description="Helical" evidence="7">
    <location>
        <begin position="232"/>
        <end position="250"/>
    </location>
</feature>
<feature type="domain" description="Rhodopsin" evidence="8">
    <location>
        <begin position="52"/>
        <end position="285"/>
    </location>
</feature>
<name>A0A9P7YM11_9HELO</name>
<accession>A0A9P7YM11</accession>
<evidence type="ECO:0000256" key="5">
    <source>
        <dbReference type="ARBA" id="ARBA00038359"/>
    </source>
</evidence>
<evidence type="ECO:0000256" key="6">
    <source>
        <dbReference type="SAM" id="MobiDB-lite"/>
    </source>
</evidence>
<comment type="subcellular location">
    <subcellularLocation>
        <location evidence="1">Membrane</location>
        <topology evidence="1">Multi-pass membrane protein</topology>
    </subcellularLocation>
</comment>
<feature type="transmembrane region" description="Helical" evidence="7">
    <location>
        <begin position="256"/>
        <end position="278"/>
    </location>
</feature>
<dbReference type="InterPro" id="IPR049326">
    <property type="entry name" value="Rhodopsin_dom_fungi"/>
</dbReference>
<feature type="transmembrane region" description="Helical" evidence="7">
    <location>
        <begin position="110"/>
        <end position="137"/>
    </location>
</feature>
<proteinExistence type="inferred from homology"/>
<dbReference type="OrthoDB" id="444631at2759"/>
<reference evidence="9" key="1">
    <citation type="journal article" date="2021" name="IMA Fungus">
        <title>Genomic characterization of three marine fungi, including Emericellopsis atlantica sp. nov. with signatures of a generalist lifestyle and marine biomass degradation.</title>
        <authorList>
            <person name="Hagestad O.C."/>
            <person name="Hou L."/>
            <person name="Andersen J.H."/>
            <person name="Hansen E.H."/>
            <person name="Altermark B."/>
            <person name="Li C."/>
            <person name="Kuhnert E."/>
            <person name="Cox R.J."/>
            <person name="Crous P.W."/>
            <person name="Spatafora J.W."/>
            <person name="Lail K."/>
            <person name="Amirebrahimi M."/>
            <person name="Lipzen A."/>
            <person name="Pangilinan J."/>
            <person name="Andreopoulos W."/>
            <person name="Hayes R.D."/>
            <person name="Ng V."/>
            <person name="Grigoriev I.V."/>
            <person name="Jackson S.A."/>
            <person name="Sutton T.D.S."/>
            <person name="Dobson A.D.W."/>
            <person name="Rama T."/>
        </authorList>
    </citation>
    <scope>NUCLEOTIDE SEQUENCE</scope>
    <source>
        <strain evidence="9">TRa018bII</strain>
    </source>
</reference>
<organism evidence="9 10">
    <name type="scientific">Amylocarpus encephaloides</name>
    <dbReference type="NCBI Taxonomy" id="45428"/>
    <lineage>
        <taxon>Eukaryota</taxon>
        <taxon>Fungi</taxon>
        <taxon>Dikarya</taxon>
        <taxon>Ascomycota</taxon>
        <taxon>Pezizomycotina</taxon>
        <taxon>Leotiomycetes</taxon>
        <taxon>Helotiales</taxon>
        <taxon>Helotiales incertae sedis</taxon>
        <taxon>Amylocarpus</taxon>
    </lineage>
</organism>
<dbReference type="EMBL" id="MU251431">
    <property type="protein sequence ID" value="KAG9235488.1"/>
    <property type="molecule type" value="Genomic_DNA"/>
</dbReference>
<evidence type="ECO:0000259" key="8">
    <source>
        <dbReference type="Pfam" id="PF20684"/>
    </source>
</evidence>
<evidence type="ECO:0000256" key="1">
    <source>
        <dbReference type="ARBA" id="ARBA00004141"/>
    </source>
</evidence>
<keyword evidence="3 7" id="KW-1133">Transmembrane helix</keyword>
<evidence type="ECO:0000256" key="4">
    <source>
        <dbReference type="ARBA" id="ARBA00023136"/>
    </source>
</evidence>
<feature type="transmembrane region" description="Helical" evidence="7">
    <location>
        <begin position="32"/>
        <end position="55"/>
    </location>
</feature>
<feature type="transmembrane region" description="Helical" evidence="7">
    <location>
        <begin position="202"/>
        <end position="220"/>
    </location>
</feature>
<sequence>MSLLDLLPYDTPALPPPPGIKSNFDDAYNRGYVMVIVGTVMLVFTAIFSATRLYVQLFLLKKRNWGDFFFILALLGALGLFIDICIEVKITPVGKHQWDVRISDALAGPFLITGSLITVLILSLSHLAAKLTLFVMYFEFFRPFRWMRICVWVGIAITTTFYVISAIGFVYLCIPKHGNTWQTQALTHDSDLEQQYYVPHRAVGVVIDLYLLVLPMKAVMDLQLPRKKKLRVIACIAFALSVYYSTVQVSSKDVTWVTVDTLITALVELDVGVIIACMPSMSKFLHSRIPALKTPFSFRSAYFRSHFRLRGREGNNSRFKSSERSDNDKHFSSAEQDGGLEMGRPVSLDHLRIMEDGTFVPLQLNNIKCISTNIRSDNSGS</sequence>
<dbReference type="Proteomes" id="UP000824998">
    <property type="component" value="Unassembled WGS sequence"/>
</dbReference>
<evidence type="ECO:0000256" key="7">
    <source>
        <dbReference type="SAM" id="Phobius"/>
    </source>
</evidence>
<keyword evidence="2 7" id="KW-0812">Transmembrane</keyword>
<dbReference type="GO" id="GO:0016020">
    <property type="term" value="C:membrane"/>
    <property type="evidence" value="ECO:0007669"/>
    <property type="project" value="UniProtKB-SubCell"/>
</dbReference>
<dbReference type="Pfam" id="PF20684">
    <property type="entry name" value="Fung_rhodopsin"/>
    <property type="match status" value="1"/>
</dbReference>
<dbReference type="PANTHER" id="PTHR33048">
    <property type="entry name" value="PTH11-LIKE INTEGRAL MEMBRANE PROTEIN (AFU_ORTHOLOGUE AFUA_5G11245)"/>
    <property type="match status" value="1"/>
</dbReference>
<dbReference type="InterPro" id="IPR052337">
    <property type="entry name" value="SAT4-like"/>
</dbReference>
<dbReference type="AlphaFoldDB" id="A0A9P7YM11"/>